<proteinExistence type="predicted"/>
<dbReference type="EMBL" id="BFAX01000001">
    <property type="protein sequence ID" value="GBF35841.1"/>
    <property type="molecule type" value="Genomic_DNA"/>
</dbReference>
<dbReference type="RefSeq" id="WP_131006635.1">
    <property type="nucleotide sequence ID" value="NZ_BFAX01000001.1"/>
</dbReference>
<organism evidence="1 2">
    <name type="scientific">Methanofervidicoccus abyssi</name>
    <dbReference type="NCBI Taxonomy" id="2082189"/>
    <lineage>
        <taxon>Archaea</taxon>
        <taxon>Methanobacteriati</taxon>
        <taxon>Methanobacteriota</taxon>
        <taxon>Methanomada group</taxon>
        <taxon>Methanococci</taxon>
        <taxon>Methanococcales</taxon>
        <taxon>Methanofervidicoccus</taxon>
    </lineage>
</organism>
<dbReference type="AlphaFoldDB" id="A0A401HNW3"/>
<evidence type="ECO:0000313" key="2">
    <source>
        <dbReference type="Proteomes" id="UP000290527"/>
    </source>
</evidence>
<gene>
    <name evidence="1" type="ORF">MHHB_P0066</name>
</gene>
<dbReference type="Proteomes" id="UP000290527">
    <property type="component" value="Unassembled WGS sequence"/>
</dbReference>
<name>A0A401HNW3_9EURY</name>
<reference evidence="1 2" key="1">
    <citation type="journal article" date="2019" name="Int. J. Syst. Evol. Microbiol.">
        <title>Methanofervidicoccus abyssi gen. nov., sp. nov., a hydrogenotrophic methanogen, isolated from a hydrothermal vent chimney in the Mid-Cayman Spreading Center, the Caribbean Sea.</title>
        <authorList>
            <person name="Sakai S."/>
            <person name="Takaki Y."/>
            <person name="Miyazaki M."/>
            <person name="Ogawara M."/>
            <person name="Yanagawa K."/>
            <person name="Miyazaki J."/>
            <person name="Takai K."/>
        </authorList>
    </citation>
    <scope>NUCLEOTIDE SEQUENCE [LARGE SCALE GENOMIC DNA]</scope>
    <source>
        <strain evidence="1 2">HHB</strain>
    </source>
</reference>
<evidence type="ECO:0000313" key="1">
    <source>
        <dbReference type="EMBL" id="GBF35841.1"/>
    </source>
</evidence>
<sequence length="81" mass="9446">MVSENIKNFVEEIRNQVQKEAKYIELVFTIYYLINLVEPSKRESFQEAINNAESIEDVYEILDALKLQIGAQGVKKLLRNL</sequence>
<protein>
    <submittedName>
        <fullName evidence="1">Uncharacterized protein</fullName>
    </submittedName>
</protein>
<dbReference type="OrthoDB" id="64141at2157"/>
<accession>A0A401HNW3</accession>
<comment type="caution">
    <text evidence="1">The sequence shown here is derived from an EMBL/GenBank/DDBJ whole genome shotgun (WGS) entry which is preliminary data.</text>
</comment>
<keyword evidence="2" id="KW-1185">Reference proteome</keyword>